<accession>A0A0N1KQ84</accession>
<reference evidence="16 17" key="3">
    <citation type="journal article" date="2019" name="Extremophiles">
        <title>Biogeography of thermophiles and predominance of Thermus scotoductus in domestic water heaters.</title>
        <authorList>
            <person name="Wilpiszeski R.L."/>
            <person name="Zhang Z."/>
            <person name="House C.H."/>
        </authorList>
    </citation>
    <scope>NUCLEOTIDE SEQUENCE [LARGE SCALE GENOMIC DNA]</scope>
    <source>
        <strain evidence="12 21">12_S12</strain>
        <strain evidence="13 19">14_S14</strain>
        <strain evidence="14 20">1_S1</strain>
        <strain evidence="11 18">20_S20</strain>
        <strain evidence="10 16">27_S27</strain>
        <strain evidence="9 17">32_S32</strain>
    </source>
</reference>
<evidence type="ECO:0000256" key="6">
    <source>
        <dbReference type="ARBA" id="ARBA00022694"/>
    </source>
</evidence>
<feature type="binding site" evidence="7">
    <location>
        <position position="107"/>
    </location>
    <ligand>
        <name>substrate</name>
    </ligand>
</feature>
<comment type="catalytic activity">
    <reaction evidence="1 7">
        <text>guanosine(46) in tRNA + S-adenosyl-L-methionine = N(7)-methylguanosine(46) in tRNA + S-adenosyl-L-homocysteine</text>
        <dbReference type="Rhea" id="RHEA:42708"/>
        <dbReference type="Rhea" id="RHEA-COMP:10188"/>
        <dbReference type="Rhea" id="RHEA-COMP:10189"/>
        <dbReference type="ChEBI" id="CHEBI:57856"/>
        <dbReference type="ChEBI" id="CHEBI:59789"/>
        <dbReference type="ChEBI" id="CHEBI:74269"/>
        <dbReference type="ChEBI" id="CHEBI:74480"/>
        <dbReference type="EC" id="2.1.1.33"/>
    </reaction>
</comment>
<evidence type="ECO:0000313" key="20">
    <source>
        <dbReference type="Proteomes" id="UP000287467"/>
    </source>
</evidence>
<dbReference type="InterPro" id="IPR029063">
    <property type="entry name" value="SAM-dependent_MTases_sf"/>
</dbReference>
<dbReference type="InterPro" id="IPR003358">
    <property type="entry name" value="tRNA_(Gua-N-7)_MeTrfase_Trmb"/>
</dbReference>
<dbReference type="AlphaFoldDB" id="A0A0N1KQ84"/>
<protein>
    <recommendedName>
        <fullName evidence="7">tRNA (guanine-N(7)-)-methyltransferase</fullName>
        <ecNumber evidence="7">2.1.1.33</ecNumber>
    </recommendedName>
    <alternativeName>
        <fullName evidence="7">tRNA (guanine(46)-N(7))-methyltransferase</fullName>
    </alternativeName>
    <alternativeName>
        <fullName evidence="7">tRNA(m7G46)-methyltransferase</fullName>
    </alternativeName>
</protein>
<comment type="pathway">
    <text evidence="7">tRNA modification; N(7)-methylguanine-tRNA biosynthesis.</text>
</comment>
<dbReference type="NCBIfam" id="TIGR00091">
    <property type="entry name" value="tRNA (guanosine(46)-N7)-methyltransferase TrmB"/>
    <property type="match status" value="1"/>
</dbReference>
<dbReference type="Proteomes" id="UP000286928">
    <property type="component" value="Unassembled WGS sequence"/>
</dbReference>
<dbReference type="PANTHER" id="PTHR23417">
    <property type="entry name" value="3-DEOXY-D-MANNO-OCTULOSONIC-ACID TRANSFERASE/TRNA GUANINE-N 7 - -METHYLTRANSFERASE"/>
    <property type="match status" value="1"/>
</dbReference>
<comment type="caution">
    <text evidence="8">The sequence shown here is derived from an EMBL/GenBank/DDBJ whole genome shotgun (WGS) entry which is preliminary data.</text>
</comment>
<keyword evidence="6 7" id="KW-0819">tRNA processing</keyword>
<evidence type="ECO:0000313" key="15">
    <source>
        <dbReference type="Proteomes" id="UP000053099"/>
    </source>
</evidence>
<reference evidence="12" key="2">
    <citation type="submission" date="2017-10" db="EMBL/GenBank/DDBJ databases">
        <authorList>
            <person name="Wilpiszeski R.L."/>
            <person name="Zhidan Z."/>
            <person name="House C.H."/>
        </authorList>
    </citation>
    <scope>NUCLEOTIDE SEQUENCE</scope>
    <source>
        <strain evidence="12">12_S12</strain>
    </source>
</reference>
<evidence type="ECO:0000313" key="17">
    <source>
        <dbReference type="Proteomes" id="UP000286910"/>
    </source>
</evidence>
<dbReference type="GO" id="GO:0008176">
    <property type="term" value="F:tRNA (guanine(46)-N7)-methyltransferase activity"/>
    <property type="evidence" value="ECO:0007669"/>
    <property type="project" value="UniProtKB-UniRule"/>
</dbReference>
<evidence type="ECO:0000256" key="1">
    <source>
        <dbReference type="ARBA" id="ARBA00000142"/>
    </source>
</evidence>
<gene>
    <name evidence="7 9" type="primary">trmB</name>
    <name evidence="8" type="ORF">AN926_10935</name>
    <name evidence="14" type="ORF">CSW14_10320</name>
    <name evidence="12" type="ORF">CSW25_11890</name>
    <name evidence="13" type="ORF">CSW27_03630</name>
    <name evidence="11" type="ORF">CSW33_01485</name>
    <name evidence="10" type="ORF">CSW40_08440</name>
    <name evidence="9" type="ORF">CSW45_05050</name>
</gene>
<evidence type="ECO:0000313" key="10">
    <source>
        <dbReference type="EMBL" id="RTH24345.1"/>
    </source>
</evidence>
<evidence type="ECO:0000313" key="16">
    <source>
        <dbReference type="Proteomes" id="UP000286712"/>
    </source>
</evidence>
<dbReference type="Proteomes" id="UP000053099">
    <property type="component" value="Unassembled WGS sequence"/>
</dbReference>
<dbReference type="EMBL" id="PEMJ01000080">
    <property type="protein sequence ID" value="RTI16520.1"/>
    <property type="molecule type" value="Genomic_DNA"/>
</dbReference>
<dbReference type="PROSITE" id="PS51625">
    <property type="entry name" value="SAM_MT_TRMB"/>
    <property type="match status" value="1"/>
</dbReference>
<dbReference type="GO" id="GO:0043527">
    <property type="term" value="C:tRNA methyltransferase complex"/>
    <property type="evidence" value="ECO:0007669"/>
    <property type="project" value="TreeGrafter"/>
</dbReference>
<dbReference type="Proteomes" id="UP000287962">
    <property type="component" value="Unassembled WGS sequence"/>
</dbReference>
<dbReference type="PANTHER" id="PTHR23417:SF14">
    <property type="entry name" value="PENTACOTRIPEPTIDE-REPEAT REGION OF PRORP DOMAIN-CONTAINING PROTEIN"/>
    <property type="match status" value="1"/>
</dbReference>
<evidence type="ECO:0000313" key="21">
    <source>
        <dbReference type="Proteomes" id="UP000287962"/>
    </source>
</evidence>
<keyword evidence="21" id="KW-1185">Reference proteome</keyword>
<evidence type="ECO:0000256" key="3">
    <source>
        <dbReference type="ARBA" id="ARBA00022603"/>
    </source>
</evidence>
<dbReference type="EMBL" id="PEMD01000030">
    <property type="protein sequence ID" value="RTH34509.1"/>
    <property type="molecule type" value="Genomic_DNA"/>
</dbReference>
<keyword evidence="3 7" id="KW-0489">Methyltransferase</keyword>
<dbReference type="EMBL" id="PEML01000311">
    <property type="protein sequence ID" value="RTI04966.1"/>
    <property type="molecule type" value="Genomic_DNA"/>
</dbReference>
<comment type="similarity">
    <text evidence="7">Belongs to the class I-like SAM-binding methyltransferase superfamily. TrmB family.</text>
</comment>
<feature type="binding site" evidence="7">
    <location>
        <position position="53"/>
    </location>
    <ligand>
        <name>S-adenosyl-L-methionine</name>
        <dbReference type="ChEBI" id="CHEBI:59789"/>
    </ligand>
</feature>
<dbReference type="EMBL" id="PELW01000244">
    <property type="protein sequence ID" value="RTH24345.1"/>
    <property type="molecule type" value="Genomic_DNA"/>
</dbReference>
<dbReference type="PATRIC" id="fig|37636.3.peg.1664"/>
<evidence type="ECO:0000313" key="14">
    <source>
        <dbReference type="EMBL" id="RTI50171.1"/>
    </source>
</evidence>
<sequence length="321" mass="35955">MLVRPALLPLWPPRVKDLFGREGPLVLEVGFGDGRFTAELAKAHPEWLILGAEVSAASVLRAYRRLKREGIGNVRLYHGQGPFALRNLVPPGSLRRVIVNFPDPWPKKRHQAKRLLREDFFRKLSTRLVEGGDLLLTTDHEEYFRFALEEAAKTGLYRVEVRDPPEAHLRTKYALKWKAAGRTFFHAVFTKVAVALPEGQTRLADPTPWPPIRRYEVAHALLRGELPKELTLAKAPVAIPGGVAVFLEVARGEEGFYVLTHVEEEDLTQDLLLEVRRSAHGLYAGVSRFGSPLITEGVKEAVRALVRELGGVGLEVVQDHT</sequence>
<feature type="binding site" evidence="7">
    <location>
        <position position="139"/>
    </location>
    <ligand>
        <name>substrate</name>
    </ligand>
</feature>
<evidence type="ECO:0000313" key="12">
    <source>
        <dbReference type="EMBL" id="RTI04966.1"/>
    </source>
</evidence>
<evidence type="ECO:0000313" key="11">
    <source>
        <dbReference type="EMBL" id="RTH34509.1"/>
    </source>
</evidence>
<evidence type="ECO:0000313" key="18">
    <source>
        <dbReference type="Proteomes" id="UP000286928"/>
    </source>
</evidence>
<keyword evidence="4 7" id="KW-0808">Transferase</keyword>
<evidence type="ECO:0000313" key="9">
    <source>
        <dbReference type="EMBL" id="RTH04544.1"/>
    </source>
</evidence>
<evidence type="ECO:0000256" key="4">
    <source>
        <dbReference type="ARBA" id="ARBA00022679"/>
    </source>
</evidence>
<dbReference type="SUPFAM" id="SSF53335">
    <property type="entry name" value="S-adenosyl-L-methionine-dependent methyltransferases"/>
    <property type="match status" value="1"/>
</dbReference>
<dbReference type="EMBL" id="PEMW01000409">
    <property type="protein sequence ID" value="RTI50171.1"/>
    <property type="molecule type" value="Genomic_DNA"/>
</dbReference>
<evidence type="ECO:0000313" key="8">
    <source>
        <dbReference type="EMBL" id="KPD26091.1"/>
    </source>
</evidence>
<evidence type="ECO:0000256" key="2">
    <source>
        <dbReference type="ARBA" id="ARBA00003015"/>
    </source>
</evidence>
<feature type="binding site" evidence="7">
    <location>
        <position position="103"/>
    </location>
    <ligand>
        <name>S-adenosyl-L-methionine</name>
        <dbReference type="ChEBI" id="CHEBI:59789"/>
    </ligand>
</feature>
<proteinExistence type="inferred from homology"/>
<dbReference type="Gene3D" id="3.40.50.150">
    <property type="entry name" value="Vaccinia Virus protein VP39"/>
    <property type="match status" value="1"/>
</dbReference>
<evidence type="ECO:0000256" key="7">
    <source>
        <dbReference type="HAMAP-Rule" id="MF_01057"/>
    </source>
</evidence>
<feature type="binding site" evidence="7">
    <location>
        <position position="28"/>
    </location>
    <ligand>
        <name>S-adenosyl-L-methionine</name>
        <dbReference type="ChEBI" id="CHEBI:59789"/>
    </ligand>
</feature>
<organism evidence="8 15">
    <name type="scientific">Thermus scotoductus</name>
    <dbReference type="NCBI Taxonomy" id="37636"/>
    <lineage>
        <taxon>Bacteria</taxon>
        <taxon>Thermotogati</taxon>
        <taxon>Deinococcota</taxon>
        <taxon>Deinococci</taxon>
        <taxon>Thermales</taxon>
        <taxon>Thermaceae</taxon>
        <taxon>Thermus</taxon>
    </lineage>
</organism>
<evidence type="ECO:0000313" key="13">
    <source>
        <dbReference type="EMBL" id="RTI16520.1"/>
    </source>
</evidence>
<dbReference type="HAMAP" id="MF_01057">
    <property type="entry name" value="tRNA_methyltr_TrmB"/>
    <property type="match status" value="1"/>
</dbReference>
<dbReference type="Proteomes" id="UP000286712">
    <property type="component" value="Unassembled WGS sequence"/>
</dbReference>
<dbReference type="EMBL" id="LJJR01000042">
    <property type="protein sequence ID" value="KPD26091.1"/>
    <property type="molecule type" value="Genomic_DNA"/>
</dbReference>
<keyword evidence="5 7" id="KW-0949">S-adenosyl-L-methionine</keyword>
<dbReference type="Proteomes" id="UP000287467">
    <property type="component" value="Unassembled WGS sequence"/>
</dbReference>
<reference evidence="8 15" key="1">
    <citation type="submission" date="2015-09" db="EMBL/GenBank/DDBJ databases">
        <title>Draft genome sequence of Thermus scotoductus strain K1 isolated from a geothermal spring in Nagorno-Karabakh, Armenia.</title>
        <authorList>
            <person name="Saghatelyan A."/>
            <person name="Poghosyan L."/>
            <person name="Panosyan H."/>
            <person name="Birkeland N.-K."/>
        </authorList>
    </citation>
    <scope>NUCLEOTIDE SEQUENCE [LARGE SCALE GENOMIC DNA]</scope>
    <source>
        <strain evidence="8 15">K1</strain>
    </source>
</reference>
<dbReference type="UniPathway" id="UPA00989"/>
<dbReference type="Pfam" id="PF02390">
    <property type="entry name" value="Methyltransf_4"/>
    <property type="match status" value="1"/>
</dbReference>
<comment type="caution">
    <text evidence="7">Lacks conserved residue(s) required for the propagation of feature annotation.</text>
</comment>
<dbReference type="Proteomes" id="UP000287155">
    <property type="component" value="Unassembled WGS sequence"/>
</dbReference>
<dbReference type="RefSeq" id="WP_038070487.1">
    <property type="nucleotide sequence ID" value="NZ_PELN01000121.1"/>
</dbReference>
<dbReference type="Proteomes" id="UP000286910">
    <property type="component" value="Unassembled WGS sequence"/>
</dbReference>
<evidence type="ECO:0000313" key="19">
    <source>
        <dbReference type="Proteomes" id="UP000287155"/>
    </source>
</evidence>
<dbReference type="InterPro" id="IPR055361">
    <property type="entry name" value="tRNA_methyltr_TrmB_bact"/>
</dbReference>
<comment type="function">
    <text evidence="2 7">Catalyzes the formation of N(7)-methylguanine at position 46 (m7G46) in tRNA.</text>
</comment>
<name>A0A0N1KQ84_THESC</name>
<dbReference type="EC" id="2.1.1.33" evidence="7"/>
<dbReference type="CDD" id="cd02440">
    <property type="entry name" value="AdoMet_MTases"/>
    <property type="match status" value="1"/>
</dbReference>
<dbReference type="EMBL" id="PELR01000114">
    <property type="protein sequence ID" value="RTH04544.1"/>
    <property type="molecule type" value="Genomic_DNA"/>
</dbReference>
<evidence type="ECO:0000256" key="5">
    <source>
        <dbReference type="ARBA" id="ARBA00022691"/>
    </source>
</evidence>